<dbReference type="RefSeq" id="WP_013129578.1">
    <property type="nucleotide sequence ID" value="NC_014160.1"/>
</dbReference>
<dbReference type="PROSITE" id="PS51186">
    <property type="entry name" value="GNAT"/>
    <property type="match status" value="1"/>
</dbReference>
<dbReference type="CDD" id="cd04301">
    <property type="entry name" value="NAT_SF"/>
    <property type="match status" value="1"/>
</dbReference>
<dbReference type="InterPro" id="IPR045057">
    <property type="entry name" value="Gcn5-rel_NAT"/>
</dbReference>
<feature type="domain" description="N-acetyltransferase" evidence="1">
    <location>
        <begin position="1"/>
        <end position="107"/>
    </location>
</feature>
<keyword evidence="4" id="KW-1185">Reference proteome</keyword>
<dbReference type="SUPFAM" id="SSF55729">
    <property type="entry name" value="Acyl-CoA N-acyltransferases (Nat)"/>
    <property type="match status" value="1"/>
</dbReference>
<sequence>MELEIGHTSSVIYARISGSEEKAFLRYRIENGSMILLETYTPPAFRGQGVARRLVEYAVELARQKDLTIIPICSYAVYFFMKNKEYRSLLHPDYRDLSDEQWKKLMDEALSREKTKPSQG</sequence>
<dbReference type="PANTHER" id="PTHR31435">
    <property type="entry name" value="PROTEIN NATD1"/>
    <property type="match status" value="1"/>
</dbReference>
<dbReference type="InterPro" id="IPR000182">
    <property type="entry name" value="GNAT_dom"/>
</dbReference>
<dbReference type="AlphaFoldDB" id="D5U1I5"/>
<name>D5U1I5_THEAM</name>
<dbReference type="PANTHER" id="PTHR31435:SF9">
    <property type="entry name" value="PROTEIN NATD1"/>
    <property type="match status" value="1"/>
</dbReference>
<proteinExistence type="predicted"/>
<reference evidence="3 4" key="1">
    <citation type="journal article" date="2010" name="Stand. Genomic Sci.">
        <title>Complete genome sequence of Thermosphaera aggregans type strain (M11TL).</title>
        <authorList>
            <person name="Spring S."/>
            <person name="Rachel R."/>
            <person name="Lapidus A."/>
            <person name="Davenport K."/>
            <person name="Tice H."/>
            <person name="Copeland A."/>
            <person name="Cheng J.F."/>
            <person name="Lucas S."/>
            <person name="Chen F."/>
            <person name="Nolan M."/>
            <person name="Bruce D."/>
            <person name="Goodwin L."/>
            <person name="Pitluck S."/>
            <person name="Ivanova N."/>
            <person name="Mavromatis K."/>
            <person name="Ovchinnikova G."/>
            <person name="Pati A."/>
            <person name="Chen A."/>
            <person name="Palaniappan K."/>
            <person name="Land M."/>
            <person name="Hauser L."/>
            <person name="Chang Y.J."/>
            <person name="Jeffries C.C."/>
            <person name="Brettin T."/>
            <person name="Detter J.C."/>
            <person name="Tapia R."/>
            <person name="Han C."/>
            <person name="Heimerl T."/>
            <person name="Weikl F."/>
            <person name="Brambilla E."/>
            <person name="Goker M."/>
            <person name="Bristow J."/>
            <person name="Eisen J.A."/>
            <person name="Markowitz V."/>
            <person name="Hugenholtz P."/>
            <person name="Kyrpides N.C."/>
            <person name="Klenk H.P."/>
        </authorList>
    </citation>
    <scope>NUCLEOTIDE SEQUENCE [LARGE SCALE GENOMIC DNA]</scope>
    <source>
        <strain evidence="4">DSM 11486 / M11TL</strain>
    </source>
</reference>
<keyword evidence="3" id="KW-0808">Transferase</keyword>
<protein>
    <submittedName>
        <fullName evidence="3">Acetyltransferase</fullName>
    </submittedName>
</protein>
<dbReference type="eggNOG" id="arCOG06090">
    <property type="taxonomic scope" value="Archaea"/>
</dbReference>
<evidence type="ECO:0000313" key="3">
    <source>
        <dbReference type="EMBL" id="ADG90985.1"/>
    </source>
</evidence>
<dbReference type="PROSITE" id="PS51729">
    <property type="entry name" value="GNAT_YJDJ"/>
    <property type="match status" value="1"/>
</dbReference>
<dbReference type="KEGG" id="tag:Tagg_0712"/>
<dbReference type="GeneID" id="9165727"/>
<dbReference type="InterPro" id="IPR031165">
    <property type="entry name" value="GNAT_YJDJ"/>
</dbReference>
<organism evidence="3 4">
    <name type="scientific">Thermosphaera aggregans (strain DSM 11486 / M11TL)</name>
    <dbReference type="NCBI Taxonomy" id="633148"/>
    <lineage>
        <taxon>Archaea</taxon>
        <taxon>Thermoproteota</taxon>
        <taxon>Thermoprotei</taxon>
        <taxon>Desulfurococcales</taxon>
        <taxon>Desulfurococcaceae</taxon>
        <taxon>Thermosphaera</taxon>
    </lineage>
</organism>
<dbReference type="GO" id="GO:0016747">
    <property type="term" value="F:acyltransferase activity, transferring groups other than amino-acyl groups"/>
    <property type="evidence" value="ECO:0007669"/>
    <property type="project" value="InterPro"/>
</dbReference>
<dbReference type="Gene3D" id="3.40.630.30">
    <property type="match status" value="1"/>
</dbReference>
<reference evidence="4" key="2">
    <citation type="journal article" date="2010" name="Stand. Genomic Sci.">
        <title>Complete genome sequence of Thermosphaera aggregans type strain (M11TLT).</title>
        <authorList>
            <person name="Spring S."/>
            <person name="Rachel R."/>
            <person name="Lapidus A."/>
            <person name="Davenport K."/>
            <person name="Tice H."/>
            <person name="Copeland A."/>
            <person name="Cheng J.-F."/>
            <person name="Lucas S."/>
            <person name="Chen F."/>
            <person name="Nolan M."/>
            <person name="Bruce D."/>
            <person name="Goodwin L."/>
            <person name="Pitluck S."/>
            <person name="Ivanova N."/>
            <person name="Mavromatis K."/>
            <person name="Ovchinnikova G."/>
            <person name="Pati A."/>
            <person name="Chen A."/>
            <person name="Palaniappan K."/>
            <person name="Land M."/>
            <person name="Hauser L."/>
            <person name="Chang Y.-J."/>
            <person name="Jeffries C.C."/>
            <person name="Brettin T."/>
            <person name="Detter J.C."/>
            <person name="Tapia R."/>
            <person name="Han C."/>
            <person name="Heimerl T."/>
            <person name="Weikl F."/>
            <person name="Brambilla E."/>
            <person name="Goker M."/>
            <person name="Bristow J."/>
            <person name="Eisen J.A."/>
            <person name="Markowitz V."/>
            <person name="Hugenholtz P."/>
            <person name="Kyrpides N.C."/>
            <person name="Klenk H.-P."/>
        </authorList>
    </citation>
    <scope>NUCLEOTIDE SEQUENCE [LARGE SCALE GENOMIC DNA]</scope>
    <source>
        <strain evidence="4">DSM 11486 / M11TL</strain>
    </source>
</reference>
<dbReference type="HOGENOM" id="CLU_2044512_0_0_2"/>
<evidence type="ECO:0000259" key="2">
    <source>
        <dbReference type="PROSITE" id="PS51729"/>
    </source>
</evidence>
<evidence type="ECO:0000259" key="1">
    <source>
        <dbReference type="PROSITE" id="PS51186"/>
    </source>
</evidence>
<accession>D5U1I5</accession>
<dbReference type="Proteomes" id="UP000002376">
    <property type="component" value="Chromosome"/>
</dbReference>
<dbReference type="InterPro" id="IPR016181">
    <property type="entry name" value="Acyl_CoA_acyltransferase"/>
</dbReference>
<gene>
    <name evidence="3" type="ordered locus">Tagg_0712</name>
</gene>
<dbReference type="Pfam" id="PF14542">
    <property type="entry name" value="Acetyltransf_CG"/>
    <property type="match status" value="1"/>
</dbReference>
<evidence type="ECO:0000313" key="4">
    <source>
        <dbReference type="Proteomes" id="UP000002376"/>
    </source>
</evidence>
<dbReference type="EMBL" id="CP001939">
    <property type="protein sequence ID" value="ADG90985.1"/>
    <property type="molecule type" value="Genomic_DNA"/>
</dbReference>
<reference key="3">
    <citation type="submission" date="2010-02" db="EMBL/GenBank/DDBJ databases">
        <title>Complete genome sequence of Thermosphaera aggregans type strain (M11TL).</title>
        <authorList>
            <consortium name="US DOE Joint Genome Institute (JGI-PGF)"/>
            <person name="Spring S."/>
            <person name="Lapidus A."/>
            <person name="Munk C."/>
            <person name="Schroeder M."/>
            <person name="Glavina Del Rio T."/>
            <person name="Tice H."/>
            <person name="Copeland A."/>
            <person name="Cheng J.-F."/>
            <person name="Lucas S."/>
            <person name="Chen F."/>
            <person name="Nolan M."/>
            <person name="Bruce D."/>
            <person name="Goodwin L."/>
            <person name="Pitluck S."/>
            <person name="Ivanova N."/>
            <person name="Mavromatis K."/>
            <person name="Ovchinnikova G."/>
            <person name="Pati A."/>
            <person name="Chen A."/>
            <person name="Palaniappan K."/>
            <person name="Land M."/>
            <person name="Hauser L."/>
            <person name="Chang Y.-J."/>
            <person name="Jeffries C.C."/>
            <person name="Brettin T."/>
            <person name="Detter J.C."/>
            <person name="Tapia R."/>
            <person name="Han C."/>
            <person name="Chain P."/>
            <person name="Heimerl T."/>
            <person name="Weik F."/>
            <person name="Goker M."/>
            <person name="Rachel R."/>
            <person name="Bristow J."/>
            <person name="Eisen J.A."/>
            <person name="Markowitz V."/>
            <person name="Hugenholtz P."/>
            <person name="Kyrpides N.C."/>
            <person name="Klenk H.-P."/>
        </authorList>
    </citation>
    <scope>NUCLEOTIDE SEQUENCE</scope>
    <source>
        <strain>DSM 11486</strain>
    </source>
</reference>
<dbReference type="STRING" id="633148.Tagg_0712"/>
<feature type="domain" description="N-acetyltransferase" evidence="2">
    <location>
        <begin position="4"/>
        <end position="91"/>
    </location>
</feature>